<keyword evidence="2" id="KW-1185">Reference proteome</keyword>
<comment type="caution">
    <text evidence="1">The sequence shown here is derived from an EMBL/GenBank/DDBJ whole genome shotgun (WGS) entry which is preliminary data.</text>
</comment>
<reference evidence="1 2" key="1">
    <citation type="submission" date="2021-06" db="EMBL/GenBank/DDBJ databases">
        <title>Caerostris extrusa draft genome.</title>
        <authorList>
            <person name="Kono N."/>
            <person name="Arakawa K."/>
        </authorList>
    </citation>
    <scope>NUCLEOTIDE SEQUENCE [LARGE SCALE GENOMIC DNA]</scope>
</reference>
<evidence type="ECO:0000313" key="2">
    <source>
        <dbReference type="Proteomes" id="UP001054945"/>
    </source>
</evidence>
<accession>A0AAV4VWZ8</accession>
<dbReference type="Proteomes" id="UP001054945">
    <property type="component" value="Unassembled WGS sequence"/>
</dbReference>
<sequence length="80" mass="9555">MSTRGLRTGFLLSDTERHDSSLLRHFARIPESELPLRFLFVFERQIWREKVSLLSECLRAFLRCRRSLLQRSSGGKKRYI</sequence>
<protein>
    <submittedName>
        <fullName evidence="1">Uncharacterized protein</fullName>
    </submittedName>
</protein>
<organism evidence="1 2">
    <name type="scientific">Caerostris extrusa</name>
    <name type="common">Bark spider</name>
    <name type="synonym">Caerostris bankana</name>
    <dbReference type="NCBI Taxonomy" id="172846"/>
    <lineage>
        <taxon>Eukaryota</taxon>
        <taxon>Metazoa</taxon>
        <taxon>Ecdysozoa</taxon>
        <taxon>Arthropoda</taxon>
        <taxon>Chelicerata</taxon>
        <taxon>Arachnida</taxon>
        <taxon>Araneae</taxon>
        <taxon>Araneomorphae</taxon>
        <taxon>Entelegynae</taxon>
        <taxon>Araneoidea</taxon>
        <taxon>Araneidae</taxon>
        <taxon>Caerostris</taxon>
    </lineage>
</organism>
<dbReference type="AlphaFoldDB" id="A0AAV4VWZ8"/>
<proteinExistence type="predicted"/>
<gene>
    <name evidence="1" type="ORF">CEXT_605451</name>
</gene>
<name>A0AAV4VWZ8_CAEEX</name>
<evidence type="ECO:0000313" key="1">
    <source>
        <dbReference type="EMBL" id="GIY74648.1"/>
    </source>
</evidence>
<dbReference type="EMBL" id="BPLR01015242">
    <property type="protein sequence ID" value="GIY74648.1"/>
    <property type="molecule type" value="Genomic_DNA"/>
</dbReference>